<sequence length="473" mass="51471">MFSPPIAGHGIFLPPGTRVPSPIDGGHMLLTIVAFLFVLGIVVFVHEFGHFIVAKLNGIYVITFSFGFGPKLLRKRVGETEYAISALPFGGYVKFAGENPDEESEPEDGVPDLPEHRLYRHKHPLGKMSVVLAGPFMNALLAVLIYVLAGWFYGLYVNPATVVGAVVDGSPAAEAGFLPGDEILAVNGETFRFWDDIQRSVIFETGVPSSFLVRRGGNELALTATPVLDDSSGYWDLGLRAPLPSKVGNVKRDAPAWKAGMRAGATILAINDTTVTTYAELEEWIHPRPGVPMAFTWEQAGVVRTDTIVPAGIDAASEGEKLDVVKVGGIGIGPPYERVRLPFPDAFRHGMASVTGMLRSIVDFLVKLVTGHATVRTVGGPLRVGIMAGDMIRWGFDYLVYFIAFFSLNLAIFNMLPILPFDGGHFVIFAVEFATGRRMNQRVQNVMAQVGFVILIALIAFIFVMDIFNLFGR</sequence>
<proteinExistence type="inferred from homology"/>
<evidence type="ECO:0000256" key="3">
    <source>
        <dbReference type="ARBA" id="ARBA00007931"/>
    </source>
</evidence>
<keyword evidence="6 11" id="KW-0378">Hydrolase</keyword>
<evidence type="ECO:0000256" key="2">
    <source>
        <dbReference type="ARBA" id="ARBA00004141"/>
    </source>
</evidence>
<accession>A0A7V2AT93</accession>
<dbReference type="Gene3D" id="2.30.42.10">
    <property type="match status" value="2"/>
</dbReference>
<keyword evidence="10 11" id="KW-0472">Membrane</keyword>
<evidence type="ECO:0000256" key="10">
    <source>
        <dbReference type="ARBA" id="ARBA00023136"/>
    </source>
</evidence>
<keyword evidence="7 11" id="KW-0862">Zinc</keyword>
<dbReference type="EMBL" id="DSEC01000007">
    <property type="protein sequence ID" value="HER42839.1"/>
    <property type="molecule type" value="Genomic_DNA"/>
</dbReference>
<feature type="transmembrane region" description="Helical" evidence="11">
    <location>
        <begin position="28"/>
        <end position="45"/>
    </location>
</feature>
<comment type="subcellular location">
    <subcellularLocation>
        <location evidence="2">Membrane</location>
        <topology evidence="2">Multi-pass membrane protein</topology>
    </subcellularLocation>
</comment>
<dbReference type="NCBIfam" id="TIGR00054">
    <property type="entry name" value="RIP metalloprotease RseP"/>
    <property type="match status" value="1"/>
</dbReference>
<dbReference type="PANTHER" id="PTHR42837">
    <property type="entry name" value="REGULATOR OF SIGMA-E PROTEASE RSEP"/>
    <property type="match status" value="1"/>
</dbReference>
<dbReference type="InterPro" id="IPR004387">
    <property type="entry name" value="Pept_M50_Zn"/>
</dbReference>
<dbReference type="InterPro" id="IPR008915">
    <property type="entry name" value="Peptidase_M50"/>
</dbReference>
<reference evidence="13" key="1">
    <citation type="journal article" date="2020" name="mSystems">
        <title>Genome- and Community-Level Interaction Insights into Carbon Utilization and Element Cycling Functions of Hydrothermarchaeota in Hydrothermal Sediment.</title>
        <authorList>
            <person name="Zhou Z."/>
            <person name="Liu Y."/>
            <person name="Xu W."/>
            <person name="Pan J."/>
            <person name="Luo Z.H."/>
            <person name="Li M."/>
        </authorList>
    </citation>
    <scope>NUCLEOTIDE SEQUENCE [LARGE SCALE GENOMIC DNA]</scope>
    <source>
        <strain evidence="13">SpSt-1233</strain>
    </source>
</reference>
<evidence type="ECO:0000313" key="13">
    <source>
        <dbReference type="EMBL" id="HER42839.1"/>
    </source>
</evidence>
<dbReference type="InterPro" id="IPR036034">
    <property type="entry name" value="PDZ_sf"/>
</dbReference>
<evidence type="ECO:0000256" key="4">
    <source>
        <dbReference type="ARBA" id="ARBA00022670"/>
    </source>
</evidence>
<evidence type="ECO:0000256" key="6">
    <source>
        <dbReference type="ARBA" id="ARBA00022801"/>
    </source>
</evidence>
<evidence type="ECO:0000259" key="12">
    <source>
        <dbReference type="PROSITE" id="PS50106"/>
    </source>
</evidence>
<evidence type="ECO:0000256" key="9">
    <source>
        <dbReference type="ARBA" id="ARBA00023049"/>
    </source>
</evidence>
<dbReference type="GO" id="GO:0004222">
    <property type="term" value="F:metalloendopeptidase activity"/>
    <property type="evidence" value="ECO:0007669"/>
    <property type="project" value="InterPro"/>
</dbReference>
<keyword evidence="8 11" id="KW-1133">Transmembrane helix</keyword>
<dbReference type="SMART" id="SM00228">
    <property type="entry name" value="PDZ"/>
    <property type="match status" value="2"/>
</dbReference>
<dbReference type="PROSITE" id="PS50106">
    <property type="entry name" value="PDZ"/>
    <property type="match status" value="1"/>
</dbReference>
<evidence type="ECO:0000256" key="8">
    <source>
        <dbReference type="ARBA" id="ARBA00022989"/>
    </source>
</evidence>
<comment type="caution">
    <text evidence="13">The sequence shown here is derived from an EMBL/GenBank/DDBJ whole genome shotgun (WGS) entry which is preliminary data.</text>
</comment>
<dbReference type="CDD" id="cd23081">
    <property type="entry name" value="cpPDZ_EcRseP-like"/>
    <property type="match status" value="1"/>
</dbReference>
<dbReference type="EC" id="3.4.24.-" evidence="11"/>
<comment type="similarity">
    <text evidence="3 11">Belongs to the peptidase M50B family.</text>
</comment>
<feature type="transmembrane region" description="Helical" evidence="11">
    <location>
        <begin position="130"/>
        <end position="153"/>
    </location>
</feature>
<keyword evidence="9 11" id="KW-0482">Metalloprotease</keyword>
<dbReference type="GO" id="GO:0046872">
    <property type="term" value="F:metal ion binding"/>
    <property type="evidence" value="ECO:0007669"/>
    <property type="project" value="UniProtKB-KW"/>
</dbReference>
<feature type="domain" description="PDZ" evidence="12">
    <location>
        <begin position="141"/>
        <end position="192"/>
    </location>
</feature>
<gene>
    <name evidence="13" type="primary">rseP</name>
    <name evidence="13" type="ORF">ENO08_00065</name>
</gene>
<evidence type="ECO:0000256" key="1">
    <source>
        <dbReference type="ARBA" id="ARBA00001947"/>
    </source>
</evidence>
<dbReference type="Pfam" id="PF02163">
    <property type="entry name" value="Peptidase_M50"/>
    <property type="match status" value="1"/>
</dbReference>
<keyword evidence="11" id="KW-0479">Metal-binding</keyword>
<evidence type="ECO:0000256" key="5">
    <source>
        <dbReference type="ARBA" id="ARBA00022692"/>
    </source>
</evidence>
<feature type="transmembrane region" description="Helical" evidence="11">
    <location>
        <begin position="446"/>
        <end position="471"/>
    </location>
</feature>
<dbReference type="CDD" id="cd06163">
    <property type="entry name" value="S2P-M50_PDZ_RseP-like"/>
    <property type="match status" value="1"/>
</dbReference>
<dbReference type="GO" id="GO:0006508">
    <property type="term" value="P:proteolysis"/>
    <property type="evidence" value="ECO:0007669"/>
    <property type="project" value="UniProtKB-KW"/>
</dbReference>
<dbReference type="Pfam" id="PF17820">
    <property type="entry name" value="PDZ_6"/>
    <property type="match status" value="2"/>
</dbReference>
<dbReference type="SUPFAM" id="SSF50156">
    <property type="entry name" value="PDZ domain-like"/>
    <property type="match status" value="2"/>
</dbReference>
<protein>
    <recommendedName>
        <fullName evidence="11">Zinc metalloprotease</fullName>
        <ecNumber evidence="11">3.4.24.-</ecNumber>
    </recommendedName>
</protein>
<organism evidence="13">
    <name type="scientific">Eiseniibacteriota bacterium</name>
    <dbReference type="NCBI Taxonomy" id="2212470"/>
    <lineage>
        <taxon>Bacteria</taxon>
        <taxon>Candidatus Eiseniibacteriota</taxon>
    </lineage>
</organism>
<dbReference type="Proteomes" id="UP000886069">
    <property type="component" value="Unassembled WGS sequence"/>
</dbReference>
<evidence type="ECO:0000256" key="11">
    <source>
        <dbReference type="RuleBase" id="RU362031"/>
    </source>
</evidence>
<dbReference type="GO" id="GO:0016020">
    <property type="term" value="C:membrane"/>
    <property type="evidence" value="ECO:0007669"/>
    <property type="project" value="UniProtKB-SubCell"/>
</dbReference>
<feature type="transmembrane region" description="Helical" evidence="11">
    <location>
        <begin position="398"/>
        <end position="419"/>
    </location>
</feature>
<evidence type="ECO:0000256" key="7">
    <source>
        <dbReference type="ARBA" id="ARBA00022833"/>
    </source>
</evidence>
<dbReference type="InterPro" id="IPR001478">
    <property type="entry name" value="PDZ"/>
</dbReference>
<feature type="transmembrane region" description="Helical" evidence="11">
    <location>
        <begin position="51"/>
        <end position="69"/>
    </location>
</feature>
<comment type="cofactor">
    <cofactor evidence="1 11">
        <name>Zn(2+)</name>
        <dbReference type="ChEBI" id="CHEBI:29105"/>
    </cofactor>
</comment>
<keyword evidence="5 11" id="KW-0812">Transmembrane</keyword>
<dbReference type="InterPro" id="IPR041489">
    <property type="entry name" value="PDZ_6"/>
</dbReference>
<keyword evidence="4" id="KW-0645">Protease</keyword>
<dbReference type="AlphaFoldDB" id="A0A7V2AT93"/>
<name>A0A7V2AT93_UNCEI</name>
<dbReference type="PANTHER" id="PTHR42837:SF2">
    <property type="entry name" value="MEMBRANE METALLOPROTEASE ARASP2, CHLOROPLASTIC-RELATED"/>
    <property type="match status" value="1"/>
</dbReference>